<comment type="catalytic activity">
    <reaction evidence="12">
        <text>a hydroperoxide + [thioredoxin]-dithiol = an alcohol + [thioredoxin]-disulfide + H2O</text>
        <dbReference type="Rhea" id="RHEA:62620"/>
        <dbReference type="Rhea" id="RHEA-COMP:10698"/>
        <dbReference type="Rhea" id="RHEA-COMP:10700"/>
        <dbReference type="ChEBI" id="CHEBI:15377"/>
        <dbReference type="ChEBI" id="CHEBI:29950"/>
        <dbReference type="ChEBI" id="CHEBI:30879"/>
        <dbReference type="ChEBI" id="CHEBI:35924"/>
        <dbReference type="ChEBI" id="CHEBI:50058"/>
        <dbReference type="EC" id="1.11.1.24"/>
    </reaction>
</comment>
<keyword evidence="6" id="KW-0560">Oxidoreductase</keyword>
<keyword evidence="4" id="KW-0575">Peroxidase</keyword>
<dbReference type="GO" id="GO:0005737">
    <property type="term" value="C:cytoplasm"/>
    <property type="evidence" value="ECO:0007669"/>
    <property type="project" value="TreeGrafter"/>
</dbReference>
<dbReference type="Pfam" id="PF00578">
    <property type="entry name" value="AhpC-TSA"/>
    <property type="match status" value="1"/>
</dbReference>
<dbReference type="EMBL" id="CP034550">
    <property type="protein sequence ID" value="QFZ20325.1"/>
    <property type="molecule type" value="Genomic_DNA"/>
</dbReference>
<dbReference type="InterPro" id="IPR013766">
    <property type="entry name" value="Thioredoxin_domain"/>
</dbReference>
<evidence type="ECO:0000256" key="4">
    <source>
        <dbReference type="ARBA" id="ARBA00022559"/>
    </source>
</evidence>
<evidence type="ECO:0000256" key="10">
    <source>
        <dbReference type="ARBA" id="ARBA00038489"/>
    </source>
</evidence>
<dbReference type="PANTHER" id="PTHR42801:SF8">
    <property type="entry name" value="PEROXIREDOXIN RV1608C-RELATED"/>
    <property type="match status" value="1"/>
</dbReference>
<dbReference type="Gene3D" id="3.40.30.10">
    <property type="entry name" value="Glutaredoxin"/>
    <property type="match status" value="1"/>
</dbReference>
<dbReference type="EC" id="1.11.1.24" evidence="3"/>
<evidence type="ECO:0000256" key="5">
    <source>
        <dbReference type="ARBA" id="ARBA00022862"/>
    </source>
</evidence>
<keyword evidence="7" id="KW-1015">Disulfide bond</keyword>
<dbReference type="RefSeq" id="WP_033434303.1">
    <property type="nucleotide sequence ID" value="NZ_CP034550.1"/>
</dbReference>
<dbReference type="SUPFAM" id="SSF52833">
    <property type="entry name" value="Thioredoxin-like"/>
    <property type="match status" value="1"/>
</dbReference>
<organism evidence="15 16">
    <name type="scientific">Saccharothrix syringae</name>
    <name type="common">Nocardiopsis syringae</name>
    <dbReference type="NCBI Taxonomy" id="103733"/>
    <lineage>
        <taxon>Bacteria</taxon>
        <taxon>Bacillati</taxon>
        <taxon>Actinomycetota</taxon>
        <taxon>Actinomycetes</taxon>
        <taxon>Pseudonocardiales</taxon>
        <taxon>Pseudonocardiaceae</taxon>
        <taxon>Saccharothrix</taxon>
    </lineage>
</organism>
<dbReference type="InterPro" id="IPR024706">
    <property type="entry name" value="Peroxiredoxin_AhpC-typ"/>
</dbReference>
<dbReference type="OrthoDB" id="9812811at2"/>
<proteinExistence type="inferred from homology"/>
<keyword evidence="16" id="KW-1185">Reference proteome</keyword>
<reference evidence="16" key="1">
    <citation type="journal article" date="2021" name="Curr. Microbiol.">
        <title>Complete genome of nocamycin-producing strain Saccharothrix syringae NRRL B-16468 reveals the biosynthetic potential for secondary metabolites.</title>
        <authorList>
            <person name="Mo X."/>
            <person name="Yang S."/>
        </authorList>
    </citation>
    <scope>NUCLEOTIDE SEQUENCE [LARGE SCALE GENOMIC DNA]</scope>
    <source>
        <strain evidence="16">ATCC 51364 / DSM 43886 / JCM 6844 / KCTC 9398 / NBRC 14523 / NRRL B-16468 / INA 2240</strain>
    </source>
</reference>
<dbReference type="InterPro" id="IPR000866">
    <property type="entry name" value="AhpC/TSA"/>
</dbReference>
<keyword evidence="5" id="KW-0049">Antioxidant</keyword>
<feature type="active site" description="Cysteine sulfenic acid (-SOH) intermediate; for peroxidase activity" evidence="13">
    <location>
        <position position="44"/>
    </location>
</feature>
<dbReference type="AlphaFoldDB" id="A0A5Q0H330"/>
<comment type="function">
    <text evidence="1">Thiol-specific peroxidase that catalyzes the reduction of hydrogen peroxide and organic hydroperoxides to water and alcohols, respectively. Plays a role in cell protection against oxidative stress by detoxifying peroxides and as sensor of hydrogen peroxide-mediated signaling events.</text>
</comment>
<dbReference type="GO" id="GO:0045454">
    <property type="term" value="P:cell redox homeostasis"/>
    <property type="evidence" value="ECO:0007669"/>
    <property type="project" value="TreeGrafter"/>
</dbReference>
<dbReference type="GO" id="GO:0008379">
    <property type="term" value="F:thioredoxin peroxidase activity"/>
    <property type="evidence" value="ECO:0007669"/>
    <property type="project" value="TreeGrafter"/>
</dbReference>
<evidence type="ECO:0000256" key="12">
    <source>
        <dbReference type="ARBA" id="ARBA00049091"/>
    </source>
</evidence>
<evidence type="ECO:0000256" key="11">
    <source>
        <dbReference type="ARBA" id="ARBA00041373"/>
    </source>
</evidence>
<comment type="similarity">
    <text evidence="10">Belongs to the peroxiredoxin family. BCP/PrxQ subfamily.</text>
</comment>
<gene>
    <name evidence="15" type="ORF">EKG83_25480</name>
</gene>
<sequence>MDKGDLVPDFTLYDHKGQQRSLSEFTAAGPVVLFFYPAAMTRGCTMESCHFRDLAAEFAEVGAQRVGISADAVDRQREFAEANGFDYPLLSDPDGAVARVFGVRRKVALPGPLAALRTRRWTFVIGTDRRIIAVIKSETQMEAHANEALEVLRTAA</sequence>
<dbReference type="CDD" id="cd03017">
    <property type="entry name" value="PRX_BCP"/>
    <property type="match status" value="1"/>
</dbReference>
<dbReference type="GO" id="GO:0034599">
    <property type="term" value="P:cellular response to oxidative stress"/>
    <property type="evidence" value="ECO:0007669"/>
    <property type="project" value="TreeGrafter"/>
</dbReference>
<dbReference type="Proteomes" id="UP000325787">
    <property type="component" value="Chromosome"/>
</dbReference>
<evidence type="ECO:0000256" key="1">
    <source>
        <dbReference type="ARBA" id="ARBA00003330"/>
    </source>
</evidence>
<evidence type="ECO:0000313" key="15">
    <source>
        <dbReference type="EMBL" id="QFZ20325.1"/>
    </source>
</evidence>
<evidence type="ECO:0000313" key="16">
    <source>
        <dbReference type="Proteomes" id="UP000325787"/>
    </source>
</evidence>
<dbReference type="PIRSF" id="PIRSF000239">
    <property type="entry name" value="AHPC"/>
    <property type="match status" value="1"/>
</dbReference>
<evidence type="ECO:0000256" key="2">
    <source>
        <dbReference type="ARBA" id="ARBA00011245"/>
    </source>
</evidence>
<evidence type="ECO:0000256" key="13">
    <source>
        <dbReference type="PIRSR" id="PIRSR000239-1"/>
    </source>
</evidence>
<evidence type="ECO:0000256" key="3">
    <source>
        <dbReference type="ARBA" id="ARBA00013017"/>
    </source>
</evidence>
<evidence type="ECO:0000259" key="14">
    <source>
        <dbReference type="PROSITE" id="PS51352"/>
    </source>
</evidence>
<name>A0A5Q0H330_SACSY</name>
<keyword evidence="8" id="KW-0676">Redox-active center</keyword>
<dbReference type="PANTHER" id="PTHR42801">
    <property type="entry name" value="THIOREDOXIN-DEPENDENT PEROXIDE REDUCTASE"/>
    <property type="match status" value="1"/>
</dbReference>
<feature type="domain" description="Thioredoxin" evidence="14">
    <location>
        <begin position="1"/>
        <end position="156"/>
    </location>
</feature>
<evidence type="ECO:0000256" key="7">
    <source>
        <dbReference type="ARBA" id="ARBA00023157"/>
    </source>
</evidence>
<evidence type="ECO:0000256" key="6">
    <source>
        <dbReference type="ARBA" id="ARBA00023002"/>
    </source>
</evidence>
<evidence type="ECO:0000256" key="9">
    <source>
        <dbReference type="ARBA" id="ARBA00032824"/>
    </source>
</evidence>
<accession>A0A5Q0H330</accession>
<evidence type="ECO:0000256" key="8">
    <source>
        <dbReference type="ARBA" id="ARBA00023284"/>
    </source>
</evidence>
<comment type="subunit">
    <text evidence="2">Monomer.</text>
</comment>
<dbReference type="InterPro" id="IPR050924">
    <property type="entry name" value="Peroxiredoxin_BCP/PrxQ"/>
</dbReference>
<dbReference type="InterPro" id="IPR036249">
    <property type="entry name" value="Thioredoxin-like_sf"/>
</dbReference>
<protein>
    <recommendedName>
        <fullName evidence="3">thioredoxin-dependent peroxiredoxin</fullName>
        <ecNumber evidence="3">1.11.1.24</ecNumber>
    </recommendedName>
    <alternativeName>
        <fullName evidence="11">Bacterioferritin comigratory protein</fullName>
    </alternativeName>
    <alternativeName>
        <fullName evidence="9">Thioredoxin peroxidase</fullName>
    </alternativeName>
</protein>
<dbReference type="KEGG" id="ssyi:EKG83_25480"/>
<dbReference type="PROSITE" id="PS51352">
    <property type="entry name" value="THIOREDOXIN_2"/>
    <property type="match status" value="1"/>
</dbReference>